<protein>
    <submittedName>
        <fullName evidence="1">Integral membrane protein AefA</fullName>
    </submittedName>
</protein>
<proteinExistence type="predicted"/>
<evidence type="ECO:0000313" key="1">
    <source>
        <dbReference type="EMBL" id="VEA41465.1"/>
    </source>
</evidence>
<evidence type="ECO:0000313" key="2">
    <source>
        <dbReference type="Proteomes" id="UP000273655"/>
    </source>
</evidence>
<dbReference type="EMBL" id="LR134148">
    <property type="protein sequence ID" value="VEA41465.1"/>
    <property type="molecule type" value="Genomic_DNA"/>
</dbReference>
<dbReference type="AlphaFoldDB" id="A0A447PQP2"/>
<accession>A0A447PQP2</accession>
<reference evidence="1 2" key="1">
    <citation type="submission" date="2018-12" db="EMBL/GenBank/DDBJ databases">
        <authorList>
            <consortium name="Pathogen Informatics"/>
        </authorList>
    </citation>
    <scope>NUCLEOTIDE SEQUENCE [LARGE SCALE GENOMIC DNA]</scope>
    <source>
        <strain evidence="1 2">NCTC8271</strain>
    </source>
</reference>
<name>A0A447PQP2_SALET</name>
<gene>
    <name evidence="1" type="primary">kefA_3</name>
    <name evidence="1" type="ORF">NCTC8271_04322</name>
</gene>
<dbReference type="Proteomes" id="UP000273655">
    <property type="component" value="Chromosome 1"/>
</dbReference>
<sequence>MLMQQNIKVKNWLDRALQSERNIKEQIAVLKGSLLLSRISYQQQQTLPSADETRRYDQPHCGFASGTV</sequence>
<organism evidence="1 2">
    <name type="scientific">Salmonella enterica I</name>
    <dbReference type="NCBI Taxonomy" id="59201"/>
    <lineage>
        <taxon>Bacteria</taxon>
        <taxon>Pseudomonadati</taxon>
        <taxon>Pseudomonadota</taxon>
        <taxon>Gammaproteobacteria</taxon>
        <taxon>Enterobacterales</taxon>
        <taxon>Enterobacteriaceae</taxon>
        <taxon>Salmonella</taxon>
    </lineage>
</organism>